<keyword evidence="4" id="KW-0689">Ribosomal protein</keyword>
<evidence type="ECO:0000256" key="2">
    <source>
        <dbReference type="ARBA" id="ARBA00004173"/>
    </source>
</evidence>
<evidence type="ECO:0000256" key="6">
    <source>
        <dbReference type="ARBA" id="ARBA00023128"/>
    </source>
</evidence>
<evidence type="ECO:0000256" key="13">
    <source>
        <dbReference type="ARBA" id="ARBA00060144"/>
    </source>
</evidence>
<name>A0A7R8UJQ0_HERIL</name>
<dbReference type="OMA" id="EPHSWIH"/>
<keyword evidence="8" id="KW-0687">Ribonucleoprotein</keyword>
<dbReference type="Proteomes" id="UP000594454">
    <property type="component" value="Chromosome 2"/>
</dbReference>
<organism evidence="15 16">
    <name type="scientific">Hermetia illucens</name>
    <name type="common">Black soldier fly</name>
    <dbReference type="NCBI Taxonomy" id="343691"/>
    <lineage>
        <taxon>Eukaryota</taxon>
        <taxon>Metazoa</taxon>
        <taxon>Ecdysozoa</taxon>
        <taxon>Arthropoda</taxon>
        <taxon>Hexapoda</taxon>
        <taxon>Insecta</taxon>
        <taxon>Pterygota</taxon>
        <taxon>Neoptera</taxon>
        <taxon>Endopterygota</taxon>
        <taxon>Diptera</taxon>
        <taxon>Brachycera</taxon>
        <taxon>Stratiomyomorpha</taxon>
        <taxon>Stratiomyidae</taxon>
        <taxon>Hermetiinae</taxon>
        <taxon>Hermetia</taxon>
    </lineage>
</organism>
<evidence type="ECO:0000256" key="11">
    <source>
        <dbReference type="ARBA" id="ARBA00035184"/>
    </source>
</evidence>
<keyword evidence="16" id="KW-1185">Reference proteome</keyword>
<dbReference type="GO" id="GO:0005840">
    <property type="term" value="C:ribosome"/>
    <property type="evidence" value="ECO:0007669"/>
    <property type="project" value="UniProtKB-KW"/>
</dbReference>
<comment type="similarity">
    <text evidence="3">Belongs to the mitochondrion-specific ribosomal protein mL64 family.</text>
</comment>
<comment type="function">
    <text evidence="13">Acts as a negative regulator of G1 to S cell cycle phase progression by inhibiting cyclin-dependent kinases. Inhibitory effects are additive with GADD45 proteins but also occur in the absence of GADD45 proteins. Acts as a repressor of the orphan nuclear receptor NR4A1 by inhibiting AB domain-mediated transcriptional activity. May be involved in the hormone-mediated regulation of NR4A1 transcriptional activity. May play a role in mitochondrial protein synthesis.</text>
</comment>
<keyword evidence="5" id="KW-0175">Coiled coil</keyword>
<reference evidence="15 16" key="1">
    <citation type="submission" date="2020-11" db="EMBL/GenBank/DDBJ databases">
        <authorList>
            <person name="Wallbank WR R."/>
            <person name="Pardo Diaz C."/>
            <person name="Kozak K."/>
            <person name="Martin S."/>
            <person name="Jiggins C."/>
            <person name="Moest M."/>
            <person name="Warren A I."/>
            <person name="Generalovic N T."/>
            <person name="Byers J.R.P. K."/>
            <person name="Montejo-Kovacevich G."/>
            <person name="Yen C E."/>
        </authorList>
    </citation>
    <scope>NUCLEOTIDE SEQUENCE [LARGE SCALE GENOMIC DNA]</scope>
</reference>
<evidence type="ECO:0000256" key="10">
    <source>
        <dbReference type="ARBA" id="ARBA00030700"/>
    </source>
</evidence>
<evidence type="ECO:0000256" key="1">
    <source>
        <dbReference type="ARBA" id="ARBA00004123"/>
    </source>
</evidence>
<evidence type="ECO:0000256" key="12">
    <source>
        <dbReference type="ARBA" id="ARBA00035485"/>
    </source>
</evidence>
<dbReference type="InParanoid" id="A0A7R8UJQ0"/>
<dbReference type="GO" id="GO:0005739">
    <property type="term" value="C:mitochondrion"/>
    <property type="evidence" value="ECO:0007669"/>
    <property type="project" value="UniProtKB-SubCell"/>
</dbReference>
<evidence type="ECO:0000313" key="16">
    <source>
        <dbReference type="Proteomes" id="UP000594454"/>
    </source>
</evidence>
<dbReference type="InterPro" id="IPR018472">
    <property type="entry name" value="Ribosomal_mL64"/>
</dbReference>
<dbReference type="InterPro" id="IPR043035">
    <property type="entry name" value="Ribosomal_mL64_sf"/>
</dbReference>
<evidence type="ECO:0000256" key="3">
    <source>
        <dbReference type="ARBA" id="ARBA00005421"/>
    </source>
</evidence>
<evidence type="ECO:0000256" key="14">
    <source>
        <dbReference type="SAM" id="MobiDB-lite"/>
    </source>
</evidence>
<feature type="region of interest" description="Disordered" evidence="14">
    <location>
        <begin position="205"/>
        <end position="265"/>
    </location>
</feature>
<dbReference type="GO" id="GO:1990904">
    <property type="term" value="C:ribonucleoprotein complex"/>
    <property type="evidence" value="ECO:0007669"/>
    <property type="project" value="UniProtKB-KW"/>
</dbReference>
<evidence type="ECO:0000256" key="5">
    <source>
        <dbReference type="ARBA" id="ARBA00023054"/>
    </source>
</evidence>
<comment type="subcellular location">
    <subcellularLocation>
        <location evidence="2">Mitochondrion</location>
    </subcellularLocation>
    <subcellularLocation>
        <location evidence="1">Nucleus</location>
    </subcellularLocation>
</comment>
<keyword evidence="7" id="KW-0539">Nucleus</keyword>
<dbReference type="EMBL" id="LR899010">
    <property type="protein sequence ID" value="CAD7081247.1"/>
    <property type="molecule type" value="Genomic_DNA"/>
</dbReference>
<keyword evidence="9" id="KW-0131">Cell cycle</keyword>
<evidence type="ECO:0000256" key="8">
    <source>
        <dbReference type="ARBA" id="ARBA00023274"/>
    </source>
</evidence>
<keyword evidence="6" id="KW-0496">Mitochondrion</keyword>
<dbReference type="Gene3D" id="6.10.280.120">
    <property type="entry name" value="Growth arrest and DNA-damage-inducible proteins-interacting protein 1"/>
    <property type="match status" value="1"/>
</dbReference>
<sequence>MRSVRSLHTIINKDGQLLRKQPSGRIIAAFAHTEPAETTEPPASFAEVEEEKPPQKLNTSRLLPQHRKMLREERPYSEPHSWIHTTEKYNRMMFGRYGLSSGVDPRICFPTKSDLEEQAEYERVAFPHTIPEMIEINKKAKEEKRAQIRKREEELEKKLEKLDQWKRELNAKIAKKEAEAQAAKERKERLIEEVRRHFGFKVDPRDDRFKEMLEQKEREDRKKTKEAKRKAKEDKMLAKLQETAKGMNEKDTKGAASKGQIEDKD</sequence>
<proteinExistence type="inferred from homology"/>
<evidence type="ECO:0000256" key="4">
    <source>
        <dbReference type="ARBA" id="ARBA00022980"/>
    </source>
</evidence>
<dbReference type="OrthoDB" id="6247992at2759"/>
<feature type="region of interest" description="Disordered" evidence="14">
    <location>
        <begin position="33"/>
        <end position="58"/>
    </location>
</feature>
<dbReference type="FunCoup" id="A0A7R8UJQ0">
    <property type="interactions" value="541"/>
</dbReference>
<evidence type="ECO:0000313" key="15">
    <source>
        <dbReference type="EMBL" id="CAD7081247.1"/>
    </source>
</evidence>
<feature type="compositionally biased region" description="Basic and acidic residues" evidence="14">
    <location>
        <begin position="205"/>
        <end position="223"/>
    </location>
</feature>
<evidence type="ECO:0000256" key="9">
    <source>
        <dbReference type="ARBA" id="ARBA00023306"/>
    </source>
</evidence>
<dbReference type="Pfam" id="PF10147">
    <property type="entry name" value="CR6_interact"/>
    <property type="match status" value="1"/>
</dbReference>
<dbReference type="PANTHER" id="PTHR31761">
    <property type="entry name" value="GROWTH ARREST AND DNA DAMAGE-INDUCIBLE PROTEINS-INTERACTING PROTEIN 1 GADD45GIP1"/>
    <property type="match status" value="1"/>
</dbReference>
<protein>
    <recommendedName>
        <fullName evidence="11">Large ribosomal subunit protein mL64</fullName>
    </recommendedName>
    <alternativeName>
        <fullName evidence="10">39S ribosomal protein L59, mitochondrial</fullName>
    </alternativeName>
    <alternativeName>
        <fullName evidence="12">Growth arrest and DNA damage-inducible proteins-interacting protein 1</fullName>
    </alternativeName>
</protein>
<evidence type="ECO:0000256" key="7">
    <source>
        <dbReference type="ARBA" id="ARBA00023242"/>
    </source>
</evidence>
<dbReference type="PANTHER" id="PTHR31761:SF1">
    <property type="entry name" value="LARGE RIBOSOMAL SUBUNIT PROTEIN ML64"/>
    <property type="match status" value="1"/>
</dbReference>
<dbReference type="AlphaFoldDB" id="A0A7R8UJQ0"/>
<accession>A0A7R8UJQ0</accession>
<gene>
    <name evidence="15" type="ORF">HERILL_LOCUS4364</name>
</gene>
<dbReference type="GO" id="GO:0005634">
    <property type="term" value="C:nucleus"/>
    <property type="evidence" value="ECO:0007669"/>
    <property type="project" value="UniProtKB-SubCell"/>
</dbReference>